<evidence type="ECO:0000313" key="2">
    <source>
        <dbReference type="EMBL" id="RGY68481.1"/>
    </source>
</evidence>
<accession>A0A413JYH7</accession>
<reference evidence="2 3" key="1">
    <citation type="submission" date="2018-08" db="EMBL/GenBank/DDBJ databases">
        <title>A genome reference for cultivated species of the human gut microbiota.</title>
        <authorList>
            <person name="Zou Y."/>
            <person name="Xue W."/>
            <person name="Luo G."/>
        </authorList>
    </citation>
    <scope>NUCLEOTIDE SEQUENCE [LARGE SCALE GENOMIC DNA]</scope>
    <source>
        <strain evidence="2 3">OF01-1</strain>
    </source>
</reference>
<proteinExistence type="predicted"/>
<organism evidence="2 3">
    <name type="scientific">Bacteroides fragilis</name>
    <dbReference type="NCBI Taxonomy" id="817"/>
    <lineage>
        <taxon>Bacteria</taxon>
        <taxon>Pseudomonadati</taxon>
        <taxon>Bacteroidota</taxon>
        <taxon>Bacteroidia</taxon>
        <taxon>Bacteroidales</taxon>
        <taxon>Bacteroidaceae</taxon>
        <taxon>Bacteroides</taxon>
    </lineage>
</organism>
<feature type="compositionally biased region" description="Basic and acidic residues" evidence="1">
    <location>
        <begin position="20"/>
        <end position="29"/>
    </location>
</feature>
<feature type="region of interest" description="Disordered" evidence="1">
    <location>
        <begin position="141"/>
        <end position="163"/>
    </location>
</feature>
<feature type="compositionally biased region" description="Polar residues" evidence="1">
    <location>
        <begin position="151"/>
        <end position="163"/>
    </location>
</feature>
<dbReference type="EMBL" id="QSDG01000009">
    <property type="protein sequence ID" value="RGY68481.1"/>
    <property type="molecule type" value="Genomic_DNA"/>
</dbReference>
<name>A0A413JYH7_BACFG</name>
<gene>
    <name evidence="2" type="ORF">DXA27_11455</name>
</gene>
<comment type="caution">
    <text evidence="2">The sequence shown here is derived from an EMBL/GenBank/DDBJ whole genome shotgun (WGS) entry which is preliminary data.</text>
</comment>
<feature type="region of interest" description="Disordered" evidence="1">
    <location>
        <begin position="1"/>
        <end position="29"/>
    </location>
</feature>
<protein>
    <submittedName>
        <fullName evidence="2">Uncharacterized protein</fullName>
    </submittedName>
</protein>
<dbReference type="RefSeq" id="WP_117816412.1">
    <property type="nucleotide sequence ID" value="NZ_QSDG01000009.1"/>
</dbReference>
<dbReference type="Proteomes" id="UP000284614">
    <property type="component" value="Unassembled WGS sequence"/>
</dbReference>
<dbReference type="AlphaFoldDB" id="A0A413JYH7"/>
<sequence length="163" mass="17776">MEENRNLEQAGAVSVVSTGKKYESRKRETSGKDVQAIRSFLESISVYEADALRVSIAIADGKATATNISSDDRLALNRYLNSGKDNERMTADNAQEHRLNRAFQLLERVAEFCDKRQLVSVNRSLLSIAVDVADISRAVSSLDKRPASGQPFPNNTGTSGAGK</sequence>
<evidence type="ECO:0000313" key="3">
    <source>
        <dbReference type="Proteomes" id="UP000284614"/>
    </source>
</evidence>
<evidence type="ECO:0000256" key="1">
    <source>
        <dbReference type="SAM" id="MobiDB-lite"/>
    </source>
</evidence>